<feature type="domain" description="Carbohydrate kinase FGGY N-terminal" evidence="3">
    <location>
        <begin position="8"/>
        <end position="267"/>
    </location>
</feature>
<dbReference type="PANTHER" id="PTHR43095">
    <property type="entry name" value="SUGAR KINASE"/>
    <property type="match status" value="1"/>
</dbReference>
<dbReference type="Pfam" id="PF02782">
    <property type="entry name" value="FGGY_C"/>
    <property type="match status" value="1"/>
</dbReference>
<sequence>MSDSKKKYILAIDHGTGGPKSAIVSVHGEVVDWSFEEVPLHVSKGGIAEQDPGDWWNAIIKTSKQVIDNGKVSVDDIVGICNTSQWSGTVPVEKDENHLMNSIIWMDSRGAKYISKLYKSLIKVGGYPIFKILKLLKRTGGAPSFAGKDPIAHILWIKNELPEIYEKTYMFLEPQDYVNLKLTGKFAVSNVSIHLHWITDIRDITNIIYSKKLMKLFKVDPSKFPSDIKNSTDILGPIKKEVADELGLNRDTKVVIGAPDVPSANIGSGAIRDYDGHIYIGTSDWIGCHVPYKKTDIVHNIASVPSAIPGRYILANEQNIAGGALSFLRDKILYHKDELLKEEALPDVYKIFDRIVERVPAGSNGLIFTPWLIGERSPVDDHTIRGGLYNLSLEMSREHLIRAIFEGVAYNIKWLFISIEKFIQKWKMKANPGMTKKDIVMPEINIIGGGAQSNVWCQIFADVLNRKIRQVKDPIQANARGAAFIASVGLGYLNWDEIPKYIEFSNVFKPNRNNRKIYDKLFQEYIHIYKIMRKPCKRLNE</sequence>
<dbReference type="InterPro" id="IPR018485">
    <property type="entry name" value="FGGY_C"/>
</dbReference>
<evidence type="ECO:0000259" key="3">
    <source>
        <dbReference type="Pfam" id="PF00370"/>
    </source>
</evidence>
<keyword evidence="1" id="KW-0808">Transferase</keyword>
<keyword evidence="2" id="KW-0418">Kinase</keyword>
<dbReference type="Pfam" id="PF00370">
    <property type="entry name" value="FGGY_N"/>
    <property type="match status" value="1"/>
</dbReference>
<reference evidence="5" key="1">
    <citation type="journal article" date="2015" name="Nature">
        <title>Complex archaea that bridge the gap between prokaryotes and eukaryotes.</title>
        <authorList>
            <person name="Spang A."/>
            <person name="Saw J.H."/>
            <person name="Jorgensen S.L."/>
            <person name="Zaremba-Niedzwiedzka K."/>
            <person name="Martijn J."/>
            <person name="Lind A.E."/>
            <person name="van Eijk R."/>
            <person name="Schleper C."/>
            <person name="Guy L."/>
            <person name="Ettema T.J."/>
        </authorList>
    </citation>
    <scope>NUCLEOTIDE SEQUENCE</scope>
</reference>
<evidence type="ECO:0000259" key="4">
    <source>
        <dbReference type="Pfam" id="PF02782"/>
    </source>
</evidence>
<dbReference type="EMBL" id="LAZR01008720">
    <property type="protein sequence ID" value="KKM76950.1"/>
    <property type="molecule type" value="Genomic_DNA"/>
</dbReference>
<dbReference type="AlphaFoldDB" id="A0A0F9MJI0"/>
<dbReference type="InterPro" id="IPR018484">
    <property type="entry name" value="FGGY_N"/>
</dbReference>
<dbReference type="GO" id="GO:0016301">
    <property type="term" value="F:kinase activity"/>
    <property type="evidence" value="ECO:0007669"/>
    <property type="project" value="UniProtKB-KW"/>
</dbReference>
<comment type="caution">
    <text evidence="5">The sequence shown here is derived from an EMBL/GenBank/DDBJ whole genome shotgun (WGS) entry which is preliminary data.</text>
</comment>
<evidence type="ECO:0000313" key="5">
    <source>
        <dbReference type="EMBL" id="KKM76950.1"/>
    </source>
</evidence>
<dbReference type="InterPro" id="IPR050406">
    <property type="entry name" value="FGGY_Carb_Kinase"/>
</dbReference>
<dbReference type="Gene3D" id="3.30.420.40">
    <property type="match status" value="2"/>
</dbReference>
<dbReference type="SUPFAM" id="SSF53067">
    <property type="entry name" value="Actin-like ATPase domain"/>
    <property type="match status" value="2"/>
</dbReference>
<feature type="domain" description="Carbohydrate kinase FGGY C-terminal" evidence="4">
    <location>
        <begin position="280"/>
        <end position="489"/>
    </location>
</feature>
<dbReference type="PANTHER" id="PTHR43095:SF2">
    <property type="entry name" value="GLUCONOKINASE"/>
    <property type="match status" value="1"/>
</dbReference>
<dbReference type="PIRSF" id="PIRSF000538">
    <property type="entry name" value="GlpK"/>
    <property type="match status" value="1"/>
</dbReference>
<evidence type="ECO:0000256" key="1">
    <source>
        <dbReference type="ARBA" id="ARBA00022679"/>
    </source>
</evidence>
<name>A0A0F9MJI0_9ZZZZ</name>
<gene>
    <name evidence="5" type="ORF">LCGC14_1375010</name>
</gene>
<dbReference type="GO" id="GO:0005975">
    <property type="term" value="P:carbohydrate metabolic process"/>
    <property type="evidence" value="ECO:0007669"/>
    <property type="project" value="InterPro"/>
</dbReference>
<accession>A0A0F9MJI0</accession>
<organism evidence="5">
    <name type="scientific">marine sediment metagenome</name>
    <dbReference type="NCBI Taxonomy" id="412755"/>
    <lineage>
        <taxon>unclassified sequences</taxon>
        <taxon>metagenomes</taxon>
        <taxon>ecological metagenomes</taxon>
    </lineage>
</organism>
<dbReference type="InterPro" id="IPR043129">
    <property type="entry name" value="ATPase_NBD"/>
</dbReference>
<evidence type="ECO:0008006" key="6">
    <source>
        <dbReference type="Google" id="ProtNLM"/>
    </source>
</evidence>
<protein>
    <recommendedName>
        <fullName evidence="6">Xylulose kinase</fullName>
    </recommendedName>
</protein>
<proteinExistence type="predicted"/>
<dbReference type="CDD" id="cd07805">
    <property type="entry name" value="ASKHA_NBD_FGGY_CvXK-like"/>
    <property type="match status" value="1"/>
</dbReference>
<dbReference type="InterPro" id="IPR000577">
    <property type="entry name" value="Carb_kinase_FGGY"/>
</dbReference>
<evidence type="ECO:0000256" key="2">
    <source>
        <dbReference type="ARBA" id="ARBA00022777"/>
    </source>
</evidence>